<accession>H6L493</accession>
<dbReference type="AlphaFoldDB" id="H6L493"/>
<dbReference type="KEGG" id="sgn:SGRA_2348"/>
<proteinExistence type="predicted"/>
<dbReference type="EMBL" id="CP002831">
    <property type="protein sequence ID" value="AFC25077.1"/>
    <property type="molecule type" value="Genomic_DNA"/>
</dbReference>
<protein>
    <submittedName>
        <fullName evidence="1">Uncharacterized protein</fullName>
    </submittedName>
</protein>
<evidence type="ECO:0000313" key="1">
    <source>
        <dbReference type="EMBL" id="AFC25077.1"/>
    </source>
</evidence>
<gene>
    <name evidence="1" type="ordered locus">SGRA_2348</name>
</gene>
<sequence length="63" mass="6682">MKVSKLLAKSSLFAKQSVIGARLFLVQIAFAALGQPLSSVWPSDVEGWPKARPSQLAGEGPSE</sequence>
<reference evidence="1 2" key="1">
    <citation type="journal article" date="2012" name="Stand. Genomic Sci.">
        <title>Complete genome sequencing and analysis of Saprospira grandis str. Lewin, a predatory marine bacterium.</title>
        <authorList>
            <person name="Saw J.H."/>
            <person name="Yuryev A."/>
            <person name="Kanbe M."/>
            <person name="Hou S."/>
            <person name="Young A.G."/>
            <person name="Aizawa S."/>
            <person name="Alam M."/>
        </authorList>
    </citation>
    <scope>NUCLEOTIDE SEQUENCE [LARGE SCALE GENOMIC DNA]</scope>
    <source>
        <strain evidence="1 2">Lewin</strain>
    </source>
</reference>
<keyword evidence="2" id="KW-1185">Reference proteome</keyword>
<name>H6L493_SAPGL</name>
<organism evidence="1 2">
    <name type="scientific">Saprospira grandis (strain Lewin)</name>
    <dbReference type="NCBI Taxonomy" id="984262"/>
    <lineage>
        <taxon>Bacteria</taxon>
        <taxon>Pseudomonadati</taxon>
        <taxon>Bacteroidota</taxon>
        <taxon>Saprospiria</taxon>
        <taxon>Saprospirales</taxon>
        <taxon>Saprospiraceae</taxon>
        <taxon>Saprospira</taxon>
    </lineage>
</organism>
<dbReference type="Proteomes" id="UP000007519">
    <property type="component" value="Chromosome"/>
</dbReference>
<dbReference type="STRING" id="984262.SGRA_2348"/>
<evidence type="ECO:0000313" key="2">
    <source>
        <dbReference type="Proteomes" id="UP000007519"/>
    </source>
</evidence>
<dbReference type="HOGENOM" id="CLU_2883363_0_0_10"/>